<feature type="domain" description="RecF/RecN/SMC N-terminal" evidence="11">
    <location>
        <begin position="2"/>
        <end position="508"/>
    </location>
</feature>
<evidence type="ECO:0000256" key="8">
    <source>
        <dbReference type="ARBA" id="ARBA00033408"/>
    </source>
</evidence>
<dbReference type="GO" id="GO:0006281">
    <property type="term" value="P:DNA repair"/>
    <property type="evidence" value="ECO:0007669"/>
    <property type="project" value="UniProtKB-KW"/>
</dbReference>
<keyword evidence="4" id="KW-0547">Nucleotide-binding</keyword>
<gene>
    <name evidence="12" type="ORF">DFQ10_11049</name>
</gene>
<dbReference type="OrthoDB" id="9806954at2"/>
<dbReference type="Pfam" id="PF02463">
    <property type="entry name" value="SMC_N"/>
    <property type="match status" value="1"/>
</dbReference>
<reference evidence="12 13" key="1">
    <citation type="submission" date="2018-07" db="EMBL/GenBank/DDBJ databases">
        <title>Genomic Encyclopedia of Type Strains, Phase III (KMG-III): the genomes of soil and plant-associated and newly described type strains.</title>
        <authorList>
            <person name="Whitman W."/>
        </authorList>
    </citation>
    <scope>NUCLEOTIDE SEQUENCE [LARGE SCALE GENOMIC DNA]</scope>
    <source>
        <strain evidence="12 13">CECT 7946</strain>
    </source>
</reference>
<dbReference type="EMBL" id="QRDV01000010">
    <property type="protein sequence ID" value="RED38543.1"/>
    <property type="molecule type" value="Genomic_DNA"/>
</dbReference>
<evidence type="ECO:0000256" key="2">
    <source>
        <dbReference type="ARBA" id="ARBA00009441"/>
    </source>
</evidence>
<keyword evidence="10" id="KW-0175">Coiled coil</keyword>
<dbReference type="CDD" id="cd03241">
    <property type="entry name" value="ABC_RecN"/>
    <property type="match status" value="1"/>
</dbReference>
<dbReference type="PANTHER" id="PTHR11059">
    <property type="entry name" value="DNA REPAIR PROTEIN RECN"/>
    <property type="match status" value="1"/>
</dbReference>
<evidence type="ECO:0000313" key="13">
    <source>
        <dbReference type="Proteomes" id="UP000256980"/>
    </source>
</evidence>
<comment type="similarity">
    <text evidence="2 9">Belongs to the RecN family.</text>
</comment>
<name>A0A3D9GRY3_9FLAO</name>
<dbReference type="InterPro" id="IPR027417">
    <property type="entry name" value="P-loop_NTPase"/>
</dbReference>
<dbReference type="Gene3D" id="3.40.50.300">
    <property type="entry name" value="P-loop containing nucleotide triphosphate hydrolases"/>
    <property type="match status" value="2"/>
</dbReference>
<dbReference type="GO" id="GO:0009432">
    <property type="term" value="P:SOS response"/>
    <property type="evidence" value="ECO:0007669"/>
    <property type="project" value="TreeGrafter"/>
</dbReference>
<dbReference type="GO" id="GO:0006310">
    <property type="term" value="P:DNA recombination"/>
    <property type="evidence" value="ECO:0007669"/>
    <property type="project" value="InterPro"/>
</dbReference>
<dbReference type="SUPFAM" id="SSF52540">
    <property type="entry name" value="P-loop containing nucleoside triphosphate hydrolases"/>
    <property type="match status" value="1"/>
</dbReference>
<comment type="caution">
    <text evidence="12">The sequence shown here is derived from an EMBL/GenBank/DDBJ whole genome shotgun (WGS) entry which is preliminary data.</text>
</comment>
<dbReference type="InterPro" id="IPR004604">
    <property type="entry name" value="DNA_recomb/repair_RecN"/>
</dbReference>
<evidence type="ECO:0000259" key="11">
    <source>
        <dbReference type="Pfam" id="PF02463"/>
    </source>
</evidence>
<dbReference type="GO" id="GO:0043590">
    <property type="term" value="C:bacterial nucleoid"/>
    <property type="evidence" value="ECO:0007669"/>
    <property type="project" value="TreeGrafter"/>
</dbReference>
<dbReference type="GO" id="GO:0005524">
    <property type="term" value="F:ATP binding"/>
    <property type="evidence" value="ECO:0007669"/>
    <property type="project" value="UniProtKB-KW"/>
</dbReference>
<dbReference type="InterPro" id="IPR003395">
    <property type="entry name" value="RecF/RecN/SMC_N"/>
</dbReference>
<evidence type="ECO:0000256" key="7">
    <source>
        <dbReference type="ARBA" id="ARBA00023204"/>
    </source>
</evidence>
<dbReference type="PIRSF" id="PIRSF003128">
    <property type="entry name" value="RecN"/>
    <property type="match status" value="1"/>
</dbReference>
<keyword evidence="13" id="KW-1185">Reference proteome</keyword>
<evidence type="ECO:0000256" key="9">
    <source>
        <dbReference type="PIRNR" id="PIRNR003128"/>
    </source>
</evidence>
<sequence>MLTSLHIKNYALIDELSVAFNNGLTIITGETGAGKSILLGGLSLVLGKRADLSQVKNTGDKCIIEATFDIANYDLKALFTSLDLDYDVQTIIRREILPSGKSRAFINDTPVTLESLVALSSYLIDIHSQHQTQQLTQDDYQFKVIDGLAENKGNLEDFSKGLVEYKSLQKSLEALKISKAELIKEYDYNLFLSKELNEINLEKINLEDLESQYEELNNVEIIGEKLSSVKSILSTEEIGAIDQLNTAKQELTKIASFGKSYEALKERIISVGIELDDVLIELDNLEDNLSSDPQELERIGSKIQIVNNLFQKHAVSEVNDLIGIRNDLKLKIDNTESLDETILLKEKEILKLEEKLNQIASKIHNKRKKIIPVFVSKLETILSDLGMPNAKFKVELEVTDHFVKNGKDNLQFLFMANKGSSYNELKKSASGGELSRIMLAIKSILAEYIQLPSIMFDEIDTGVSGEISNKMGEIMKHMSNKMQVFTITHLPQIAAKGNSHFKVFKTDTKDVTHTQLKKLNEEERIVEIAQMLGGLTITDSAMAHAKQLLN</sequence>
<evidence type="ECO:0000313" key="12">
    <source>
        <dbReference type="EMBL" id="RED38543.1"/>
    </source>
</evidence>
<organism evidence="12 13">
    <name type="scientific">Winogradskyella eximia</name>
    <dbReference type="NCBI Taxonomy" id="262006"/>
    <lineage>
        <taxon>Bacteria</taxon>
        <taxon>Pseudomonadati</taxon>
        <taxon>Bacteroidota</taxon>
        <taxon>Flavobacteriia</taxon>
        <taxon>Flavobacteriales</taxon>
        <taxon>Flavobacteriaceae</taxon>
        <taxon>Winogradskyella</taxon>
    </lineage>
</organism>
<evidence type="ECO:0000256" key="4">
    <source>
        <dbReference type="ARBA" id="ARBA00022741"/>
    </source>
</evidence>
<keyword evidence="5 9" id="KW-0227">DNA damage</keyword>
<feature type="coiled-coil region" evidence="10">
    <location>
        <begin position="342"/>
        <end position="369"/>
    </location>
</feature>
<protein>
    <recommendedName>
        <fullName evidence="3 9">DNA repair protein RecN</fullName>
    </recommendedName>
    <alternativeName>
        <fullName evidence="8 9">Recombination protein N</fullName>
    </alternativeName>
</protein>
<dbReference type="RefSeq" id="WP_115818690.1">
    <property type="nucleotide sequence ID" value="NZ_QRDV01000010.1"/>
</dbReference>
<evidence type="ECO:0000256" key="6">
    <source>
        <dbReference type="ARBA" id="ARBA00022840"/>
    </source>
</evidence>
<evidence type="ECO:0000256" key="10">
    <source>
        <dbReference type="SAM" id="Coils"/>
    </source>
</evidence>
<dbReference type="NCBIfam" id="TIGR00634">
    <property type="entry name" value="recN"/>
    <property type="match status" value="1"/>
</dbReference>
<evidence type="ECO:0000256" key="5">
    <source>
        <dbReference type="ARBA" id="ARBA00022763"/>
    </source>
</evidence>
<proteinExistence type="inferred from homology"/>
<keyword evidence="6" id="KW-0067">ATP-binding</keyword>
<dbReference type="AlphaFoldDB" id="A0A3D9GRY3"/>
<dbReference type="Proteomes" id="UP000256980">
    <property type="component" value="Unassembled WGS sequence"/>
</dbReference>
<accession>A0A3D9GRY3</accession>
<evidence type="ECO:0000256" key="3">
    <source>
        <dbReference type="ARBA" id="ARBA00021315"/>
    </source>
</evidence>
<comment type="function">
    <text evidence="1 9">May be involved in recombinational repair of damaged DNA.</text>
</comment>
<dbReference type="PANTHER" id="PTHR11059:SF0">
    <property type="entry name" value="DNA REPAIR PROTEIN RECN"/>
    <property type="match status" value="1"/>
</dbReference>
<evidence type="ECO:0000256" key="1">
    <source>
        <dbReference type="ARBA" id="ARBA00003618"/>
    </source>
</evidence>
<keyword evidence="7 9" id="KW-0234">DNA repair</keyword>
<feature type="coiled-coil region" evidence="10">
    <location>
        <begin position="165"/>
        <end position="219"/>
    </location>
</feature>